<dbReference type="RefSeq" id="XP_001031846.2">
    <property type="nucleotide sequence ID" value="XM_001031846.2"/>
</dbReference>
<dbReference type="AlphaFoldDB" id="Q22G43"/>
<keyword evidence="1" id="KW-1133">Transmembrane helix</keyword>
<dbReference type="KEGG" id="tet:TTHERM_00721140"/>
<gene>
    <name evidence="2" type="ORF">TTHERM_00721140</name>
</gene>
<evidence type="ECO:0000256" key="1">
    <source>
        <dbReference type="SAM" id="Phobius"/>
    </source>
</evidence>
<dbReference type="GeneID" id="7836248"/>
<reference evidence="3" key="1">
    <citation type="journal article" date="2006" name="PLoS Biol.">
        <title>Macronuclear genome sequence of the ciliate Tetrahymena thermophila, a model eukaryote.</title>
        <authorList>
            <person name="Eisen J.A."/>
            <person name="Coyne R.S."/>
            <person name="Wu M."/>
            <person name="Wu D."/>
            <person name="Thiagarajan M."/>
            <person name="Wortman J.R."/>
            <person name="Badger J.H."/>
            <person name="Ren Q."/>
            <person name="Amedeo P."/>
            <person name="Jones K.M."/>
            <person name="Tallon L.J."/>
            <person name="Delcher A.L."/>
            <person name="Salzberg S.L."/>
            <person name="Silva J.C."/>
            <person name="Haas B.J."/>
            <person name="Majoros W.H."/>
            <person name="Farzad M."/>
            <person name="Carlton J.M."/>
            <person name="Smith R.K. Jr."/>
            <person name="Garg J."/>
            <person name="Pearlman R.E."/>
            <person name="Karrer K.M."/>
            <person name="Sun L."/>
            <person name="Manning G."/>
            <person name="Elde N.C."/>
            <person name="Turkewitz A.P."/>
            <person name="Asai D.J."/>
            <person name="Wilkes D.E."/>
            <person name="Wang Y."/>
            <person name="Cai H."/>
            <person name="Collins K."/>
            <person name="Stewart B.A."/>
            <person name="Lee S.R."/>
            <person name="Wilamowska K."/>
            <person name="Weinberg Z."/>
            <person name="Ruzzo W.L."/>
            <person name="Wloga D."/>
            <person name="Gaertig J."/>
            <person name="Frankel J."/>
            <person name="Tsao C.-C."/>
            <person name="Gorovsky M.A."/>
            <person name="Keeling P.J."/>
            <person name="Waller R.F."/>
            <person name="Patron N.J."/>
            <person name="Cherry J.M."/>
            <person name="Stover N.A."/>
            <person name="Krieger C.J."/>
            <person name="del Toro C."/>
            <person name="Ryder H.F."/>
            <person name="Williamson S.C."/>
            <person name="Barbeau R.A."/>
            <person name="Hamilton E.P."/>
            <person name="Orias E."/>
        </authorList>
    </citation>
    <scope>NUCLEOTIDE SEQUENCE [LARGE SCALE GENOMIC DNA]</scope>
    <source>
        <strain evidence="3">SB210</strain>
    </source>
</reference>
<accession>Q22G43</accession>
<organism evidence="2 3">
    <name type="scientific">Tetrahymena thermophila (strain SB210)</name>
    <dbReference type="NCBI Taxonomy" id="312017"/>
    <lineage>
        <taxon>Eukaryota</taxon>
        <taxon>Sar</taxon>
        <taxon>Alveolata</taxon>
        <taxon>Ciliophora</taxon>
        <taxon>Intramacronucleata</taxon>
        <taxon>Oligohymenophorea</taxon>
        <taxon>Hymenostomatida</taxon>
        <taxon>Tetrahymenina</taxon>
        <taxon>Tetrahymenidae</taxon>
        <taxon>Tetrahymena</taxon>
    </lineage>
</organism>
<dbReference type="EMBL" id="GG662576">
    <property type="protein sequence ID" value="EAR84183.2"/>
    <property type="molecule type" value="Genomic_DNA"/>
</dbReference>
<dbReference type="HOGENOM" id="CLU_2377454_0_0_1"/>
<keyword evidence="1" id="KW-0472">Membrane</keyword>
<proteinExistence type="predicted"/>
<name>Q22G43_TETTS</name>
<sequence length="104" mass="12393">MLSKQNTFRKHIKSPKQIVLQFTDQQNTADEFINYCQFSYPAKIINSLNSLTVDSQSQKVLFIQHLLPFPLLIYYIKYIISYFLKKLQKAFNFCFKQICLRFPA</sequence>
<evidence type="ECO:0000313" key="3">
    <source>
        <dbReference type="Proteomes" id="UP000009168"/>
    </source>
</evidence>
<keyword evidence="3" id="KW-1185">Reference proteome</keyword>
<feature type="transmembrane region" description="Helical" evidence="1">
    <location>
        <begin position="61"/>
        <end position="80"/>
    </location>
</feature>
<dbReference type="Proteomes" id="UP000009168">
    <property type="component" value="Unassembled WGS sequence"/>
</dbReference>
<dbReference type="InParanoid" id="Q22G43"/>
<keyword evidence="1 2" id="KW-0812">Transmembrane</keyword>
<evidence type="ECO:0000313" key="2">
    <source>
        <dbReference type="EMBL" id="EAR84183.2"/>
    </source>
</evidence>
<protein>
    <submittedName>
        <fullName evidence="2">Transmembrane protein, putative</fullName>
    </submittedName>
</protein>